<accession>A0A2P5HL93</accession>
<feature type="region of interest" description="Disordered" evidence="1">
    <location>
        <begin position="212"/>
        <end position="261"/>
    </location>
</feature>
<organism evidence="2 3">
    <name type="scientific">Diaporthe helianthi</name>
    <dbReference type="NCBI Taxonomy" id="158607"/>
    <lineage>
        <taxon>Eukaryota</taxon>
        <taxon>Fungi</taxon>
        <taxon>Dikarya</taxon>
        <taxon>Ascomycota</taxon>
        <taxon>Pezizomycotina</taxon>
        <taxon>Sordariomycetes</taxon>
        <taxon>Sordariomycetidae</taxon>
        <taxon>Diaporthales</taxon>
        <taxon>Diaporthaceae</taxon>
        <taxon>Diaporthe</taxon>
    </lineage>
</organism>
<reference evidence="2" key="1">
    <citation type="submission" date="2017-09" db="EMBL/GenBank/DDBJ databases">
        <title>Polyketide synthases of a Diaporthe helianthi virulent isolate.</title>
        <authorList>
            <person name="Baroncelli R."/>
        </authorList>
    </citation>
    <scope>NUCLEOTIDE SEQUENCE [LARGE SCALE GENOMIC DNA]</scope>
    <source>
        <strain evidence="2">7/96</strain>
    </source>
</reference>
<dbReference type="OrthoDB" id="47007at2759"/>
<name>A0A2P5HL93_DIAHE</name>
<dbReference type="EMBL" id="MAVT02001400">
    <property type="protein sequence ID" value="POS71035.1"/>
    <property type="molecule type" value="Genomic_DNA"/>
</dbReference>
<comment type="caution">
    <text evidence="2">The sequence shown here is derived from an EMBL/GenBank/DDBJ whole genome shotgun (WGS) entry which is preliminary data.</text>
</comment>
<dbReference type="InParanoid" id="A0A2P5HL93"/>
<evidence type="ECO:0000313" key="3">
    <source>
        <dbReference type="Proteomes" id="UP000094444"/>
    </source>
</evidence>
<dbReference type="AlphaFoldDB" id="A0A2P5HL93"/>
<dbReference type="Proteomes" id="UP000094444">
    <property type="component" value="Unassembled WGS sequence"/>
</dbReference>
<proteinExistence type="predicted"/>
<gene>
    <name evidence="2" type="ORF">DHEL01_v210574</name>
</gene>
<keyword evidence="3" id="KW-1185">Reference proteome</keyword>
<protein>
    <submittedName>
        <fullName evidence="2">Uncharacterized protein</fullName>
    </submittedName>
</protein>
<evidence type="ECO:0000313" key="2">
    <source>
        <dbReference type="EMBL" id="POS71035.1"/>
    </source>
</evidence>
<feature type="compositionally biased region" description="Pro residues" evidence="1">
    <location>
        <begin position="222"/>
        <end position="235"/>
    </location>
</feature>
<sequence length="393" mass="44235">MPVRIRNAPAVVEWIDTSSNPRSFLHLGGLEGPSLQLQLHYDDEKQTAIFKIRVLLNFREGTVHQAGDYLYLWIHPGDVVLLLQDAAHRLQDGASILRGPTTCLRLVLSTPASVVAPSDFSLPPRESRGFQTLNSLVILAKQSILTIYIEQRMAPDPEKLQQLCQALCNGSVKRHPGHDLRDFYEGRDAMIIKDLGHFAGSDMTCQGLTAGGPGNTPHNAVTPPPYTEARPPPSPSIFAQRPAEKRQRITAQETPEKRQRATDLIASRSPDITTVYTTLLAQQTAQMETFFSFQRTQMAKVLELIGARVETMPAQVTRRVDRHVREEMARIWDKRPHEWEQVTQAMVQEEVEDALERSLPQEMEKLKECLKEECLDDLKDVLEGGLVSITLPR</sequence>
<evidence type="ECO:0000256" key="1">
    <source>
        <dbReference type="SAM" id="MobiDB-lite"/>
    </source>
</evidence>